<reference evidence="2 3" key="1">
    <citation type="journal article" date="2018" name="BMC Genomics">
        <title>Comparative genome analyses reveal sequence features reflecting distinct modes of host-adaptation between dicot and monocot powdery mildew.</title>
        <authorList>
            <person name="Wu Y."/>
            <person name="Ma X."/>
            <person name="Pan Z."/>
            <person name="Kale S.D."/>
            <person name="Song Y."/>
            <person name="King H."/>
            <person name="Zhang Q."/>
            <person name="Presley C."/>
            <person name="Deng X."/>
            <person name="Wei C.I."/>
            <person name="Xiao S."/>
        </authorList>
    </citation>
    <scope>NUCLEOTIDE SEQUENCE [LARGE SCALE GENOMIC DNA]</scope>
    <source>
        <strain evidence="2">UMSG2</strain>
    </source>
</reference>
<feature type="region of interest" description="Disordered" evidence="1">
    <location>
        <begin position="43"/>
        <end position="63"/>
    </location>
</feature>
<evidence type="ECO:0000313" key="2">
    <source>
        <dbReference type="EMBL" id="RKF61182.1"/>
    </source>
</evidence>
<accession>A0A420HUU7</accession>
<sequence>MPACIPHLTLIRNRMLLVSKSAQASPVNQYLLPYHYHKHLHPITEQRTRSNNNEISPYLATSL</sequence>
<dbReference type="EMBL" id="MCFK01004449">
    <property type="protein sequence ID" value="RKF61182.1"/>
    <property type="molecule type" value="Genomic_DNA"/>
</dbReference>
<feature type="compositionally biased region" description="Polar residues" evidence="1">
    <location>
        <begin position="49"/>
        <end position="63"/>
    </location>
</feature>
<organism evidence="2 3">
    <name type="scientific">Erysiphe neolycopersici</name>
    <dbReference type="NCBI Taxonomy" id="212602"/>
    <lineage>
        <taxon>Eukaryota</taxon>
        <taxon>Fungi</taxon>
        <taxon>Dikarya</taxon>
        <taxon>Ascomycota</taxon>
        <taxon>Pezizomycotina</taxon>
        <taxon>Leotiomycetes</taxon>
        <taxon>Erysiphales</taxon>
        <taxon>Erysiphaceae</taxon>
        <taxon>Erysiphe</taxon>
    </lineage>
</organism>
<name>A0A420HUU7_9PEZI</name>
<evidence type="ECO:0000313" key="3">
    <source>
        <dbReference type="Proteomes" id="UP000286134"/>
    </source>
</evidence>
<keyword evidence="3" id="KW-1185">Reference proteome</keyword>
<gene>
    <name evidence="2" type="ORF">OnM2_01955</name>
</gene>
<dbReference type="Proteomes" id="UP000286134">
    <property type="component" value="Unassembled WGS sequence"/>
</dbReference>
<proteinExistence type="predicted"/>
<dbReference type="AlphaFoldDB" id="A0A420HUU7"/>
<protein>
    <submittedName>
        <fullName evidence="2">Uncharacterized protein</fullName>
    </submittedName>
</protein>
<comment type="caution">
    <text evidence="2">The sequence shown here is derived from an EMBL/GenBank/DDBJ whole genome shotgun (WGS) entry which is preliminary data.</text>
</comment>
<evidence type="ECO:0000256" key="1">
    <source>
        <dbReference type="SAM" id="MobiDB-lite"/>
    </source>
</evidence>